<feature type="region of interest" description="Disordered" evidence="2">
    <location>
        <begin position="79"/>
        <end position="98"/>
    </location>
</feature>
<evidence type="ECO:0000313" key="4">
    <source>
        <dbReference type="EMBL" id="SZX60126.1"/>
    </source>
</evidence>
<keyword evidence="1" id="KW-0862">Zinc</keyword>
<dbReference type="AlphaFoldDB" id="A0A383V701"/>
<evidence type="ECO:0000259" key="3">
    <source>
        <dbReference type="PROSITE" id="PS50089"/>
    </source>
</evidence>
<feature type="compositionally biased region" description="Low complexity" evidence="2">
    <location>
        <begin position="89"/>
        <end position="98"/>
    </location>
</feature>
<dbReference type="InterPro" id="IPR051826">
    <property type="entry name" value="E3_ubiquitin-ligase_domain"/>
</dbReference>
<reference evidence="4 5" key="1">
    <citation type="submission" date="2016-10" db="EMBL/GenBank/DDBJ databases">
        <authorList>
            <person name="Cai Z."/>
        </authorList>
    </citation>
    <scope>NUCLEOTIDE SEQUENCE [LARGE SCALE GENOMIC DNA]</scope>
</reference>
<dbReference type="PROSITE" id="PS50089">
    <property type="entry name" value="ZF_RING_2"/>
    <property type="match status" value="1"/>
</dbReference>
<sequence length="266" mass="27691">MQRAAGLSSGTYHIIQQASSPGAATRPGAPIALRGLMSASLAGTAAAAVPTVLQQQQQQLPWQQPAAALSQSWQGEWRPATAGGQVHGSSTSQSSTPSAVEVHGAAAATDARMFSRWQAIRAAQHDGPAAAAVAELSWTAGMSELADEWQLLSASASAAEVSRPMPAAAAAAGIALAHASQLLERCTVLSSKKQAEACCICLDDVAINALVPLLYCGHRMHRACLLRWLTQRLSEQPALQLEQAVVCPMCKQVSVDRRLLCSVGPG</sequence>
<protein>
    <recommendedName>
        <fullName evidence="3">RING-type domain-containing protein</fullName>
    </recommendedName>
</protein>
<proteinExistence type="predicted"/>
<evidence type="ECO:0000313" key="5">
    <source>
        <dbReference type="Proteomes" id="UP000256970"/>
    </source>
</evidence>
<dbReference type="InterPro" id="IPR001841">
    <property type="entry name" value="Znf_RING"/>
</dbReference>
<gene>
    <name evidence="4" type="ORF">BQ4739_LOCUS707</name>
</gene>
<dbReference type="InterPro" id="IPR013083">
    <property type="entry name" value="Znf_RING/FYVE/PHD"/>
</dbReference>
<dbReference type="Gene3D" id="3.30.40.10">
    <property type="entry name" value="Zinc/RING finger domain, C3HC4 (zinc finger)"/>
    <property type="match status" value="1"/>
</dbReference>
<dbReference type="EMBL" id="FNXT01000045">
    <property type="protein sequence ID" value="SZX60126.1"/>
    <property type="molecule type" value="Genomic_DNA"/>
</dbReference>
<feature type="domain" description="RING-type" evidence="3">
    <location>
        <begin position="198"/>
        <end position="251"/>
    </location>
</feature>
<keyword evidence="1" id="KW-0863">Zinc-finger</keyword>
<evidence type="ECO:0000256" key="2">
    <source>
        <dbReference type="SAM" id="MobiDB-lite"/>
    </source>
</evidence>
<dbReference type="Pfam" id="PF13639">
    <property type="entry name" value="zf-RING_2"/>
    <property type="match status" value="1"/>
</dbReference>
<dbReference type="Proteomes" id="UP000256970">
    <property type="component" value="Unassembled WGS sequence"/>
</dbReference>
<accession>A0A383V701</accession>
<dbReference type="PANTHER" id="PTHR22765">
    <property type="entry name" value="RING FINGER AND PROTEASE ASSOCIATED DOMAIN-CONTAINING"/>
    <property type="match status" value="1"/>
</dbReference>
<name>A0A383V701_TETOB</name>
<dbReference type="GO" id="GO:0061630">
    <property type="term" value="F:ubiquitin protein ligase activity"/>
    <property type="evidence" value="ECO:0007669"/>
    <property type="project" value="TreeGrafter"/>
</dbReference>
<keyword evidence="5" id="KW-1185">Reference proteome</keyword>
<dbReference type="PANTHER" id="PTHR22765:SF411">
    <property type="entry name" value="OS02G0248440 PROTEIN"/>
    <property type="match status" value="1"/>
</dbReference>
<dbReference type="SUPFAM" id="SSF57850">
    <property type="entry name" value="RING/U-box"/>
    <property type="match status" value="1"/>
</dbReference>
<evidence type="ECO:0000256" key="1">
    <source>
        <dbReference type="PROSITE-ProRule" id="PRU00175"/>
    </source>
</evidence>
<dbReference type="GO" id="GO:0008270">
    <property type="term" value="F:zinc ion binding"/>
    <property type="evidence" value="ECO:0007669"/>
    <property type="project" value="UniProtKB-KW"/>
</dbReference>
<dbReference type="GO" id="GO:0006511">
    <property type="term" value="P:ubiquitin-dependent protein catabolic process"/>
    <property type="evidence" value="ECO:0007669"/>
    <property type="project" value="TreeGrafter"/>
</dbReference>
<keyword evidence="1" id="KW-0479">Metal-binding</keyword>
<dbReference type="SMART" id="SM00184">
    <property type="entry name" value="RING"/>
    <property type="match status" value="1"/>
</dbReference>
<organism evidence="4 5">
    <name type="scientific">Tetradesmus obliquus</name>
    <name type="common">Green alga</name>
    <name type="synonym">Acutodesmus obliquus</name>
    <dbReference type="NCBI Taxonomy" id="3088"/>
    <lineage>
        <taxon>Eukaryota</taxon>
        <taxon>Viridiplantae</taxon>
        <taxon>Chlorophyta</taxon>
        <taxon>core chlorophytes</taxon>
        <taxon>Chlorophyceae</taxon>
        <taxon>CS clade</taxon>
        <taxon>Sphaeropleales</taxon>
        <taxon>Scenedesmaceae</taxon>
        <taxon>Tetradesmus</taxon>
    </lineage>
</organism>